<organism evidence="1 2">
    <name type="scientific">Auriscalpium vulgare</name>
    <dbReference type="NCBI Taxonomy" id="40419"/>
    <lineage>
        <taxon>Eukaryota</taxon>
        <taxon>Fungi</taxon>
        <taxon>Dikarya</taxon>
        <taxon>Basidiomycota</taxon>
        <taxon>Agaricomycotina</taxon>
        <taxon>Agaricomycetes</taxon>
        <taxon>Russulales</taxon>
        <taxon>Auriscalpiaceae</taxon>
        <taxon>Auriscalpium</taxon>
    </lineage>
</organism>
<protein>
    <submittedName>
        <fullName evidence="1">Uncharacterized protein</fullName>
    </submittedName>
</protein>
<evidence type="ECO:0000313" key="2">
    <source>
        <dbReference type="Proteomes" id="UP000814033"/>
    </source>
</evidence>
<keyword evidence="2" id="KW-1185">Reference proteome</keyword>
<reference evidence="1" key="1">
    <citation type="submission" date="2021-02" db="EMBL/GenBank/DDBJ databases">
        <authorList>
            <consortium name="DOE Joint Genome Institute"/>
            <person name="Ahrendt S."/>
            <person name="Looney B.P."/>
            <person name="Miyauchi S."/>
            <person name="Morin E."/>
            <person name="Drula E."/>
            <person name="Courty P.E."/>
            <person name="Chicoki N."/>
            <person name="Fauchery L."/>
            <person name="Kohler A."/>
            <person name="Kuo A."/>
            <person name="Labutti K."/>
            <person name="Pangilinan J."/>
            <person name="Lipzen A."/>
            <person name="Riley R."/>
            <person name="Andreopoulos W."/>
            <person name="He G."/>
            <person name="Johnson J."/>
            <person name="Barry K.W."/>
            <person name="Grigoriev I.V."/>
            <person name="Nagy L."/>
            <person name="Hibbett D."/>
            <person name="Henrissat B."/>
            <person name="Matheny P.B."/>
            <person name="Labbe J."/>
            <person name="Martin F."/>
        </authorList>
    </citation>
    <scope>NUCLEOTIDE SEQUENCE</scope>
    <source>
        <strain evidence="1">FP105234-sp</strain>
    </source>
</reference>
<dbReference type="EMBL" id="MU275919">
    <property type="protein sequence ID" value="KAI0046715.1"/>
    <property type="molecule type" value="Genomic_DNA"/>
</dbReference>
<dbReference type="Proteomes" id="UP000814033">
    <property type="component" value="Unassembled WGS sequence"/>
</dbReference>
<comment type="caution">
    <text evidence="1">The sequence shown here is derived from an EMBL/GenBank/DDBJ whole genome shotgun (WGS) entry which is preliminary data.</text>
</comment>
<sequence length="155" mass="17315">MSHSSARPPLSPRFSLTWPVADSNGNQNTEGNLRLPAYRASHMRRYHPYPRYRPSLREEYMRTMDHPFPPPSSPASGSEAISDATTPENSDASQQDEVQKVSTSDVESESHTVAIDDGPHTQGPRLRLNLKALLVAILLLTLWLSLRKADREVNA</sequence>
<accession>A0ACB8RRS1</accession>
<proteinExistence type="predicted"/>
<gene>
    <name evidence="1" type="ORF">FA95DRAFT_1596114</name>
</gene>
<evidence type="ECO:0000313" key="1">
    <source>
        <dbReference type="EMBL" id="KAI0046715.1"/>
    </source>
</evidence>
<name>A0ACB8RRS1_9AGAM</name>
<reference evidence="1" key="2">
    <citation type="journal article" date="2022" name="New Phytol.">
        <title>Evolutionary transition to the ectomycorrhizal habit in the genomes of a hyperdiverse lineage of mushroom-forming fungi.</title>
        <authorList>
            <person name="Looney B."/>
            <person name="Miyauchi S."/>
            <person name="Morin E."/>
            <person name="Drula E."/>
            <person name="Courty P.E."/>
            <person name="Kohler A."/>
            <person name="Kuo A."/>
            <person name="LaButti K."/>
            <person name="Pangilinan J."/>
            <person name="Lipzen A."/>
            <person name="Riley R."/>
            <person name="Andreopoulos W."/>
            <person name="He G."/>
            <person name="Johnson J."/>
            <person name="Nolan M."/>
            <person name="Tritt A."/>
            <person name="Barry K.W."/>
            <person name="Grigoriev I.V."/>
            <person name="Nagy L.G."/>
            <person name="Hibbett D."/>
            <person name="Henrissat B."/>
            <person name="Matheny P.B."/>
            <person name="Labbe J."/>
            <person name="Martin F.M."/>
        </authorList>
    </citation>
    <scope>NUCLEOTIDE SEQUENCE</scope>
    <source>
        <strain evidence="1">FP105234-sp</strain>
    </source>
</reference>